<evidence type="ECO:0008006" key="4">
    <source>
        <dbReference type="Google" id="ProtNLM"/>
    </source>
</evidence>
<name>A0A397PEG7_9HYPH</name>
<feature type="transmembrane region" description="Helical" evidence="1">
    <location>
        <begin position="179"/>
        <end position="203"/>
    </location>
</feature>
<keyword evidence="1" id="KW-0812">Transmembrane</keyword>
<feature type="transmembrane region" description="Helical" evidence="1">
    <location>
        <begin position="282"/>
        <end position="300"/>
    </location>
</feature>
<feature type="transmembrane region" description="Helical" evidence="1">
    <location>
        <begin position="215"/>
        <end position="237"/>
    </location>
</feature>
<keyword evidence="1" id="KW-1133">Transmembrane helix</keyword>
<dbReference type="RefSeq" id="WP_245410458.1">
    <property type="nucleotide sequence ID" value="NZ_QXDF01000003.1"/>
</dbReference>
<feature type="transmembrane region" description="Helical" evidence="1">
    <location>
        <begin position="449"/>
        <end position="467"/>
    </location>
</feature>
<evidence type="ECO:0000256" key="1">
    <source>
        <dbReference type="SAM" id="Phobius"/>
    </source>
</evidence>
<gene>
    <name evidence="2" type="ORF">BXY53_2426</name>
</gene>
<dbReference type="EMBL" id="QXDF01000003">
    <property type="protein sequence ID" value="RIA47348.1"/>
    <property type="molecule type" value="Genomic_DNA"/>
</dbReference>
<protein>
    <recommendedName>
        <fullName evidence="4">H+/citrate symporter</fullName>
    </recommendedName>
</protein>
<feature type="transmembrane region" description="Helical" evidence="1">
    <location>
        <begin position="363"/>
        <end position="385"/>
    </location>
</feature>
<accession>A0A397PEG7</accession>
<feature type="transmembrane region" description="Helical" evidence="1">
    <location>
        <begin position="64"/>
        <end position="83"/>
    </location>
</feature>
<dbReference type="Proteomes" id="UP000266273">
    <property type="component" value="Unassembled WGS sequence"/>
</dbReference>
<comment type="caution">
    <text evidence="2">The sequence shown here is derived from an EMBL/GenBank/DDBJ whole genome shotgun (WGS) entry which is preliminary data.</text>
</comment>
<proteinExistence type="predicted"/>
<keyword evidence="3" id="KW-1185">Reference proteome</keyword>
<feature type="transmembrane region" description="Helical" evidence="1">
    <location>
        <begin position="423"/>
        <end position="442"/>
    </location>
</feature>
<reference evidence="2 3" key="1">
    <citation type="submission" date="2018-08" db="EMBL/GenBank/DDBJ databases">
        <title>Genomic Encyclopedia of Archaeal and Bacterial Type Strains, Phase II (KMG-II): from individual species to whole genera.</title>
        <authorList>
            <person name="Goeker M."/>
        </authorList>
    </citation>
    <scope>NUCLEOTIDE SEQUENCE [LARGE SCALE GENOMIC DNA]</scope>
    <source>
        <strain evidence="2 3">DSM 5002</strain>
    </source>
</reference>
<keyword evidence="1" id="KW-0472">Membrane</keyword>
<sequence>MAETDAHAREEPQGRLLSLVLLATVLLVIGVEWHGAMLFVHGASAAVLVFVVLATPLVGWSRRIFVLVGLVLFIAALITRSDWLRIIEAGLESAAFIAAFFSASACLRNASATSPSIAESGRYLAHQPPGRRYAALTAGGHLFGIILLYGAIALLGGLAEASARREANEEVRRVRLRRMVLAIQRGFVSTLCWSPLTFSMAISTTLVPGATWGDAFGFGLIGAVILAGMGWALDTIFKPRLSGPRPPVQRVGTWRSLIPMLILLAILLSTVGGLSAVTGLRAVAVVLVVVPLLAAGWIAMQHLGDLPLRRVVQRAVGYSEDLFNYRSELVLLVMAGFIGTLGARLLLPLMAGSSLDLLAVPAWAILVAIVWIIPLAGLVGMNPILSVSLMAPLLPSAEAIGITPAAIIVAITSGWALSGASSPYTATTLLAGSIGGVSAWRVGLSWNGLYTLLGGLMLSGWVTVVSLL</sequence>
<feature type="transmembrane region" description="Helical" evidence="1">
    <location>
        <begin position="257"/>
        <end position="276"/>
    </location>
</feature>
<evidence type="ECO:0000313" key="3">
    <source>
        <dbReference type="Proteomes" id="UP000266273"/>
    </source>
</evidence>
<feature type="transmembrane region" description="Helical" evidence="1">
    <location>
        <begin position="38"/>
        <end position="58"/>
    </location>
</feature>
<organism evidence="2 3">
    <name type="scientific">Dichotomicrobium thermohalophilum</name>
    <dbReference type="NCBI Taxonomy" id="933063"/>
    <lineage>
        <taxon>Bacteria</taxon>
        <taxon>Pseudomonadati</taxon>
        <taxon>Pseudomonadota</taxon>
        <taxon>Alphaproteobacteria</taxon>
        <taxon>Hyphomicrobiales</taxon>
        <taxon>Hyphomicrobiaceae</taxon>
        <taxon>Dichotomicrobium</taxon>
    </lineage>
</organism>
<feature type="transmembrane region" description="Helical" evidence="1">
    <location>
        <begin position="133"/>
        <end position="158"/>
    </location>
</feature>
<feature type="transmembrane region" description="Helical" evidence="1">
    <location>
        <begin position="329"/>
        <end position="351"/>
    </location>
</feature>
<feature type="transmembrane region" description="Helical" evidence="1">
    <location>
        <begin position="12"/>
        <end position="31"/>
    </location>
</feature>
<evidence type="ECO:0000313" key="2">
    <source>
        <dbReference type="EMBL" id="RIA47348.1"/>
    </source>
</evidence>
<dbReference type="AlphaFoldDB" id="A0A397PEG7"/>
<feature type="transmembrane region" description="Helical" evidence="1">
    <location>
        <begin position="397"/>
        <end position="417"/>
    </location>
</feature>